<keyword evidence="5" id="KW-1185">Reference proteome</keyword>
<dbReference type="Pfam" id="PF10165">
    <property type="entry name" value="Ric8"/>
    <property type="match status" value="1"/>
</dbReference>
<dbReference type="AlphaFoldDB" id="A0A6A6WE45"/>
<dbReference type="GO" id="GO:0005085">
    <property type="term" value="F:guanyl-nucleotide exchange factor activity"/>
    <property type="evidence" value="ECO:0007669"/>
    <property type="project" value="UniProtKB-KW"/>
</dbReference>
<dbReference type="OrthoDB" id="5585685at2759"/>
<dbReference type="PANTHER" id="PTHR12425:SF5">
    <property type="entry name" value="SYNEMBRYN"/>
    <property type="match status" value="1"/>
</dbReference>
<organism evidence="4 5">
    <name type="scientific">Pseudovirgaria hyperparasitica</name>
    <dbReference type="NCBI Taxonomy" id="470096"/>
    <lineage>
        <taxon>Eukaryota</taxon>
        <taxon>Fungi</taxon>
        <taxon>Dikarya</taxon>
        <taxon>Ascomycota</taxon>
        <taxon>Pezizomycotina</taxon>
        <taxon>Dothideomycetes</taxon>
        <taxon>Dothideomycetes incertae sedis</taxon>
        <taxon>Acrospermales</taxon>
        <taxon>Acrospermaceae</taxon>
        <taxon>Pseudovirgaria</taxon>
    </lineage>
</organism>
<comment type="similarity">
    <text evidence="1">Belongs to the synembryn family.</text>
</comment>
<dbReference type="InterPro" id="IPR011989">
    <property type="entry name" value="ARM-like"/>
</dbReference>
<proteinExistence type="inferred from homology"/>
<reference evidence="4" key="1">
    <citation type="journal article" date="2020" name="Stud. Mycol.">
        <title>101 Dothideomycetes genomes: a test case for predicting lifestyles and emergence of pathogens.</title>
        <authorList>
            <person name="Haridas S."/>
            <person name="Albert R."/>
            <person name="Binder M."/>
            <person name="Bloem J."/>
            <person name="Labutti K."/>
            <person name="Salamov A."/>
            <person name="Andreopoulos B."/>
            <person name="Baker S."/>
            <person name="Barry K."/>
            <person name="Bills G."/>
            <person name="Bluhm B."/>
            <person name="Cannon C."/>
            <person name="Castanera R."/>
            <person name="Culley D."/>
            <person name="Daum C."/>
            <person name="Ezra D."/>
            <person name="Gonzalez J."/>
            <person name="Henrissat B."/>
            <person name="Kuo A."/>
            <person name="Liang C."/>
            <person name="Lipzen A."/>
            <person name="Lutzoni F."/>
            <person name="Magnuson J."/>
            <person name="Mondo S."/>
            <person name="Nolan M."/>
            <person name="Ohm R."/>
            <person name="Pangilinan J."/>
            <person name="Park H.-J."/>
            <person name="Ramirez L."/>
            <person name="Alfaro M."/>
            <person name="Sun H."/>
            <person name="Tritt A."/>
            <person name="Yoshinaga Y."/>
            <person name="Zwiers L.-H."/>
            <person name="Turgeon B."/>
            <person name="Goodwin S."/>
            <person name="Spatafora J."/>
            <person name="Crous P."/>
            <person name="Grigoriev I."/>
        </authorList>
    </citation>
    <scope>NUCLEOTIDE SEQUENCE</scope>
    <source>
        <strain evidence="4">CBS 121739</strain>
    </source>
</reference>
<evidence type="ECO:0000313" key="4">
    <source>
        <dbReference type="EMBL" id="KAF2760334.1"/>
    </source>
</evidence>
<gene>
    <name evidence="4" type="ORF">EJ05DRAFT_474220</name>
</gene>
<dbReference type="SUPFAM" id="SSF48371">
    <property type="entry name" value="ARM repeat"/>
    <property type="match status" value="1"/>
</dbReference>
<dbReference type="GeneID" id="54484616"/>
<evidence type="ECO:0000256" key="1">
    <source>
        <dbReference type="ARBA" id="ARBA00009049"/>
    </source>
</evidence>
<dbReference type="RefSeq" id="XP_033602785.1">
    <property type="nucleotide sequence ID" value="XM_033743562.1"/>
</dbReference>
<name>A0A6A6WE45_9PEZI</name>
<dbReference type="EMBL" id="ML996568">
    <property type="protein sequence ID" value="KAF2760334.1"/>
    <property type="molecule type" value="Genomic_DNA"/>
</dbReference>
<dbReference type="GO" id="GO:0005737">
    <property type="term" value="C:cytoplasm"/>
    <property type="evidence" value="ECO:0007669"/>
    <property type="project" value="TreeGrafter"/>
</dbReference>
<dbReference type="Gene3D" id="1.25.10.10">
    <property type="entry name" value="Leucine-rich Repeat Variant"/>
    <property type="match status" value="1"/>
</dbReference>
<evidence type="ECO:0000256" key="3">
    <source>
        <dbReference type="ARBA" id="ARBA00023186"/>
    </source>
</evidence>
<protein>
    <recommendedName>
        <fullName evidence="6">Guanine nucleotide exchange factor</fullName>
    </recommendedName>
</protein>
<dbReference type="InterPro" id="IPR016024">
    <property type="entry name" value="ARM-type_fold"/>
</dbReference>
<evidence type="ECO:0000256" key="2">
    <source>
        <dbReference type="ARBA" id="ARBA00022658"/>
    </source>
</evidence>
<evidence type="ECO:0008006" key="6">
    <source>
        <dbReference type="Google" id="ProtNLM"/>
    </source>
</evidence>
<keyword evidence="2" id="KW-0344">Guanine-nucleotide releasing factor</keyword>
<sequence length="492" mass="55500">MGIRRPSRFRALATVPQTYPANVAMASMIEMKSSSGQDKLQEVTEMLNMLRADLTEMNLLPQQRNEALEKLKVHGRSVENADPIFTKEGIDTLCRHGFHSPSTTTSREALRCLANALLLQTETRQIFVDLGFSEKVCELLKSDNRDDEFLASRILFLTTYGTNLDFEKLMRDSQLAETINQNIARHSKRYPKSGRRASSIASPMEDMALSETLKLMFNITNFYPDLAEMFSKSIAHIFKILFRTRIPTPPLHPPVCYLVNALMNLDLEGKKGSQPLAVNPVFPKFDQKLNAEHLIKILDMAITQYPEKELDTVAAPVLVLIRRVYEFAPDTVKRYMQCLLLPTDEERNMPLGQSDTLSSRLLRLSTCPSTPNLRESISAMFFEISGKDASTFVKNVGYGFASGFLMSHNIAVPENASDAFSSQTEGTPINPITGQRLDAEAIETGPEMTEEEKEREAEKLFVLFERLKKTGVMNVRNPVEQAVQEGRFEELD</sequence>
<accession>A0A6A6WE45</accession>
<dbReference type="InterPro" id="IPR019318">
    <property type="entry name" value="Gua_nucleotide_exch_fac_Ric8"/>
</dbReference>
<dbReference type="GO" id="GO:0001965">
    <property type="term" value="F:G-protein alpha-subunit binding"/>
    <property type="evidence" value="ECO:0007669"/>
    <property type="project" value="TreeGrafter"/>
</dbReference>
<dbReference type="GO" id="GO:0007186">
    <property type="term" value="P:G protein-coupled receptor signaling pathway"/>
    <property type="evidence" value="ECO:0007669"/>
    <property type="project" value="TreeGrafter"/>
</dbReference>
<dbReference type="PANTHER" id="PTHR12425">
    <property type="entry name" value="SYNEMBRYN"/>
    <property type="match status" value="1"/>
</dbReference>
<evidence type="ECO:0000313" key="5">
    <source>
        <dbReference type="Proteomes" id="UP000799437"/>
    </source>
</evidence>
<keyword evidence="3" id="KW-0143">Chaperone</keyword>
<dbReference type="Proteomes" id="UP000799437">
    <property type="component" value="Unassembled WGS sequence"/>
</dbReference>